<feature type="domain" description="Cyclic nucleotide-binding" evidence="5">
    <location>
        <begin position="37"/>
        <end position="114"/>
    </location>
</feature>
<dbReference type="InterPro" id="IPR014710">
    <property type="entry name" value="RmlC-like_jellyroll"/>
</dbReference>
<evidence type="ECO:0000256" key="1">
    <source>
        <dbReference type="ARBA" id="ARBA00023015"/>
    </source>
</evidence>
<comment type="caution">
    <text evidence="7">The sequence shown here is derived from an EMBL/GenBank/DDBJ whole genome shotgun (WGS) entry which is preliminary data.</text>
</comment>
<dbReference type="SUPFAM" id="SSF46785">
    <property type="entry name" value="Winged helix' DNA-binding domain"/>
    <property type="match status" value="1"/>
</dbReference>
<dbReference type="EMBL" id="JAUSSU010000003">
    <property type="protein sequence ID" value="MDQ0112307.1"/>
    <property type="molecule type" value="Genomic_DNA"/>
</dbReference>
<dbReference type="PANTHER" id="PTHR24567">
    <property type="entry name" value="CRP FAMILY TRANSCRIPTIONAL REGULATORY PROTEIN"/>
    <property type="match status" value="1"/>
</dbReference>
<dbReference type="Pfam" id="PF00027">
    <property type="entry name" value="cNMP_binding"/>
    <property type="match status" value="1"/>
</dbReference>
<dbReference type="InterPro" id="IPR036388">
    <property type="entry name" value="WH-like_DNA-bd_sf"/>
</dbReference>
<dbReference type="InterPro" id="IPR050397">
    <property type="entry name" value="Env_Response_Regulators"/>
</dbReference>
<evidence type="ECO:0000259" key="6">
    <source>
        <dbReference type="PROSITE" id="PS51063"/>
    </source>
</evidence>
<evidence type="ECO:0000259" key="5">
    <source>
        <dbReference type="PROSITE" id="PS50042"/>
    </source>
</evidence>
<keyword evidence="3" id="KW-0010">Activator</keyword>
<dbReference type="Pfam" id="PF13545">
    <property type="entry name" value="HTH_Crp_2"/>
    <property type="match status" value="1"/>
</dbReference>
<evidence type="ECO:0000256" key="2">
    <source>
        <dbReference type="ARBA" id="ARBA00023125"/>
    </source>
</evidence>
<keyword evidence="4" id="KW-0804">Transcription</keyword>
<dbReference type="PROSITE" id="PS50042">
    <property type="entry name" value="CNMP_BINDING_3"/>
    <property type="match status" value="1"/>
</dbReference>
<evidence type="ECO:0000256" key="3">
    <source>
        <dbReference type="ARBA" id="ARBA00023159"/>
    </source>
</evidence>
<organism evidence="7 8">
    <name type="scientific">Paenibacillus harenae</name>
    <dbReference type="NCBI Taxonomy" id="306543"/>
    <lineage>
        <taxon>Bacteria</taxon>
        <taxon>Bacillati</taxon>
        <taxon>Bacillota</taxon>
        <taxon>Bacilli</taxon>
        <taxon>Bacillales</taxon>
        <taxon>Paenibacillaceae</taxon>
        <taxon>Paenibacillus</taxon>
    </lineage>
</organism>
<dbReference type="InterPro" id="IPR012318">
    <property type="entry name" value="HTH_CRP"/>
</dbReference>
<evidence type="ECO:0000313" key="7">
    <source>
        <dbReference type="EMBL" id="MDQ0112307.1"/>
    </source>
</evidence>
<dbReference type="SUPFAM" id="SSF51206">
    <property type="entry name" value="cAMP-binding domain-like"/>
    <property type="match status" value="1"/>
</dbReference>
<keyword evidence="8" id="KW-1185">Reference proteome</keyword>
<dbReference type="InterPro" id="IPR000595">
    <property type="entry name" value="cNMP-bd_dom"/>
</dbReference>
<keyword evidence="1" id="KW-0805">Transcription regulation</keyword>
<sequence>MEQNHSRIAKYVKSHRLDAIFGEETIKDMKLLSCGKGEAICAAGDRLDHLYLLVKGKIKVYTLLPNGKSVLLRFNEPLAIIGDMELMTGYPVRCTVESVGESLFIAIKADVLREWAFDDPRFLTYIIKGLSHKLYTASNASSLNLLYPVENRLASYLLSISPEACIQPALEEMRTEKLTDLAELLGTSYRHLNRVITKLEKEGVITRKRGIIVIRDAHRMKELASGNLYQ</sequence>
<dbReference type="RefSeq" id="WP_307203041.1">
    <property type="nucleotide sequence ID" value="NZ_JAUSSU010000003.1"/>
</dbReference>
<protein>
    <submittedName>
        <fullName evidence="7">CRP-like cAMP-binding protein</fullName>
    </submittedName>
</protein>
<reference evidence="7 8" key="1">
    <citation type="submission" date="2023-07" db="EMBL/GenBank/DDBJ databases">
        <title>Sorghum-associated microbial communities from plants grown in Nebraska, USA.</title>
        <authorList>
            <person name="Schachtman D."/>
        </authorList>
    </citation>
    <scope>NUCLEOTIDE SEQUENCE [LARGE SCALE GENOMIC DNA]</scope>
    <source>
        <strain evidence="7 8">CC482</strain>
    </source>
</reference>
<keyword evidence="2" id="KW-0238">DNA-binding</keyword>
<feature type="domain" description="HTH crp-type" evidence="6">
    <location>
        <begin position="147"/>
        <end position="218"/>
    </location>
</feature>
<accession>A0ABT9TY68</accession>
<proteinExistence type="predicted"/>
<evidence type="ECO:0000256" key="4">
    <source>
        <dbReference type="ARBA" id="ARBA00023163"/>
    </source>
</evidence>
<dbReference type="Gene3D" id="1.10.10.10">
    <property type="entry name" value="Winged helix-like DNA-binding domain superfamily/Winged helix DNA-binding domain"/>
    <property type="match status" value="1"/>
</dbReference>
<dbReference type="Gene3D" id="2.60.120.10">
    <property type="entry name" value="Jelly Rolls"/>
    <property type="match status" value="1"/>
</dbReference>
<dbReference type="CDD" id="cd00038">
    <property type="entry name" value="CAP_ED"/>
    <property type="match status" value="1"/>
</dbReference>
<dbReference type="InterPro" id="IPR036390">
    <property type="entry name" value="WH_DNA-bd_sf"/>
</dbReference>
<gene>
    <name evidence="7" type="ORF">J2T15_001742</name>
</gene>
<name>A0ABT9TY68_PAEHA</name>
<dbReference type="PROSITE" id="PS51063">
    <property type="entry name" value="HTH_CRP_2"/>
    <property type="match status" value="1"/>
</dbReference>
<dbReference type="SMART" id="SM00100">
    <property type="entry name" value="cNMP"/>
    <property type="match status" value="1"/>
</dbReference>
<dbReference type="PANTHER" id="PTHR24567:SF26">
    <property type="entry name" value="REGULATORY PROTEIN YEIL"/>
    <property type="match status" value="1"/>
</dbReference>
<evidence type="ECO:0000313" key="8">
    <source>
        <dbReference type="Proteomes" id="UP001229346"/>
    </source>
</evidence>
<dbReference type="Proteomes" id="UP001229346">
    <property type="component" value="Unassembled WGS sequence"/>
</dbReference>
<dbReference type="InterPro" id="IPR018490">
    <property type="entry name" value="cNMP-bd_dom_sf"/>
</dbReference>